<feature type="compositionally biased region" description="Polar residues" evidence="1">
    <location>
        <begin position="41"/>
        <end position="53"/>
    </location>
</feature>
<keyword evidence="4" id="KW-1185">Reference proteome</keyword>
<feature type="region of interest" description="Disordered" evidence="1">
    <location>
        <begin position="1"/>
        <end position="68"/>
    </location>
</feature>
<dbReference type="VEuPathDB" id="FungiDB:BON22_4876"/>
<evidence type="ECO:0000256" key="1">
    <source>
        <dbReference type="SAM" id="MobiDB-lite"/>
    </source>
</evidence>
<evidence type="ECO:0000313" key="2">
    <source>
        <dbReference type="EMBL" id="CDR41919.1"/>
    </source>
</evidence>
<sequence length="247" mass="27842">MDCPQSSPRTRSREPRISKSKLPQTRSSPRSPHNQDKMEHQNFSTYSLSTTPMVDNDENSELTQAPLGSLGSIGSLVGRVQRRASSFSSASSPWARRRSFLSSSMMSNETHLVYELSSARAYGLDTSNVPTYSISLKESQGFSWNQDLFASQFQQQSGVIYDDGGESANENAIDEDDDEDEDSTGAFADDYTDIMRRRRRFSMGRRAFSHSMSNSEGVMQKVKVIDMMVDDDEEEEQNNLEKHKENS</sequence>
<dbReference type="EMBL" id="MPUK01000012">
    <property type="protein sequence ID" value="ONH65205.1"/>
    <property type="molecule type" value="Genomic_DNA"/>
</dbReference>
<gene>
    <name evidence="3" type="ORF">BON22_4876</name>
    <name evidence="2" type="ORF">CYFA0S_08e01574g</name>
</gene>
<organism evidence="2">
    <name type="scientific">Cyberlindnera fabianii</name>
    <name type="common">Yeast</name>
    <name type="synonym">Hansenula fabianii</name>
    <dbReference type="NCBI Taxonomy" id="36022"/>
    <lineage>
        <taxon>Eukaryota</taxon>
        <taxon>Fungi</taxon>
        <taxon>Dikarya</taxon>
        <taxon>Ascomycota</taxon>
        <taxon>Saccharomycotina</taxon>
        <taxon>Saccharomycetes</taxon>
        <taxon>Phaffomycetales</taxon>
        <taxon>Phaffomycetaceae</taxon>
        <taxon>Cyberlindnera</taxon>
    </lineage>
</organism>
<name>A0A061AW87_CYBFA</name>
<dbReference type="EMBL" id="LK052893">
    <property type="protein sequence ID" value="CDR41919.1"/>
    <property type="molecule type" value="Genomic_DNA"/>
</dbReference>
<reference evidence="4" key="2">
    <citation type="journal article" date="2017" name="Genome Announc.">
        <title>Genome sequences of Cyberlindnera fabianii 65, Pichia kudriavzevii 129, and Saccharomyces cerevisiae 131 isolated from fermented masau fruits in Zimbabwe.</title>
        <authorList>
            <person name="van Rijswijck I.M.H."/>
            <person name="Derks M.F.L."/>
            <person name="Abee T."/>
            <person name="de Ridder D."/>
            <person name="Smid E.J."/>
        </authorList>
    </citation>
    <scope>NUCLEOTIDE SEQUENCE [LARGE SCALE GENOMIC DNA]</scope>
    <source>
        <strain evidence="4">65</strain>
    </source>
</reference>
<evidence type="ECO:0000313" key="4">
    <source>
        <dbReference type="Proteomes" id="UP000189513"/>
    </source>
</evidence>
<feature type="compositionally biased region" description="Polar residues" evidence="1">
    <location>
        <begin position="21"/>
        <end position="32"/>
    </location>
</feature>
<dbReference type="AlphaFoldDB" id="A0A061AW87"/>
<feature type="compositionally biased region" description="Acidic residues" evidence="1">
    <location>
        <begin position="172"/>
        <end position="183"/>
    </location>
</feature>
<protein>
    <submittedName>
        <fullName evidence="2">CYFA0S08e01574g1_1</fullName>
    </submittedName>
    <submittedName>
        <fullName evidence="3">Protein UGX2</fullName>
    </submittedName>
</protein>
<reference evidence="3" key="3">
    <citation type="submission" date="2017-01" db="EMBL/GenBank/DDBJ databases">
        <authorList>
            <person name="Mah S.A."/>
            <person name="Swanson W.J."/>
            <person name="Moy G.W."/>
            <person name="Vacquier V.D."/>
        </authorList>
    </citation>
    <scope>NUCLEOTIDE SEQUENCE [LARGE SCALE GENOMIC DNA]</scope>
    <source>
        <strain evidence="3">65</strain>
    </source>
</reference>
<proteinExistence type="predicted"/>
<evidence type="ECO:0000313" key="3">
    <source>
        <dbReference type="EMBL" id="ONH65205.1"/>
    </source>
</evidence>
<accession>A0A061AW87</accession>
<dbReference type="OrthoDB" id="4063176at2759"/>
<reference evidence="2" key="1">
    <citation type="journal article" date="2014" name="Genome Announc.">
        <title>Genome sequence of the yeast Cyberlindnera fabianii (Hansenula fabianii).</title>
        <authorList>
            <person name="Freel K.C."/>
            <person name="Sarilar V."/>
            <person name="Neuveglise C."/>
            <person name="Devillers H."/>
            <person name="Friedrich A."/>
            <person name="Schacherer J."/>
        </authorList>
    </citation>
    <scope>NUCLEOTIDE SEQUENCE</scope>
    <source>
        <strain evidence="2">YJS4271</strain>
    </source>
</reference>
<dbReference type="Proteomes" id="UP000189513">
    <property type="component" value="Unassembled WGS sequence"/>
</dbReference>
<feature type="region of interest" description="Disordered" evidence="1">
    <location>
        <begin position="165"/>
        <end position="186"/>
    </location>
</feature>